<accession>A0A8H7V3S6</accession>
<proteinExistence type="inferred from homology"/>
<dbReference type="Proteomes" id="UP000650833">
    <property type="component" value="Unassembled WGS sequence"/>
</dbReference>
<dbReference type="SUPFAM" id="SSF51713">
    <property type="entry name" value="tRNA-guanine transglycosylase"/>
    <property type="match status" value="1"/>
</dbReference>
<evidence type="ECO:0000256" key="1">
    <source>
        <dbReference type="ARBA" id="ARBA00022490"/>
    </source>
</evidence>
<dbReference type="InterPro" id="IPR050852">
    <property type="entry name" value="Queuine_tRNA-ribosyltrfase"/>
</dbReference>
<dbReference type="NCBIfam" id="TIGR00449">
    <property type="entry name" value="tgt_general"/>
    <property type="match status" value="1"/>
</dbReference>
<feature type="binding site" evidence="5">
    <location>
        <position position="750"/>
    </location>
    <ligand>
        <name>Zn(2+)</name>
        <dbReference type="ChEBI" id="CHEBI:29105"/>
    </ligand>
</feature>
<feature type="domain" description="tRNA-guanine(15) transglycosylase-like" evidence="7">
    <location>
        <begin position="445"/>
        <end position="810"/>
    </location>
</feature>
<dbReference type="AlphaFoldDB" id="A0A8H7V3S6"/>
<comment type="caution">
    <text evidence="9">The sequence shown here is derived from an EMBL/GenBank/DDBJ whole genome shotgun (WGS) entry which is preliminary data.</text>
</comment>
<dbReference type="GO" id="GO:0006400">
    <property type="term" value="P:tRNA modification"/>
    <property type="evidence" value="ECO:0007669"/>
    <property type="project" value="InterPro"/>
</dbReference>
<dbReference type="EMBL" id="JAEPRC010000101">
    <property type="protein sequence ID" value="KAG2209091.1"/>
    <property type="molecule type" value="Genomic_DNA"/>
</dbReference>
<keyword evidence="1 5" id="KW-0963">Cytoplasm</keyword>
<feature type="compositionally biased region" description="Polar residues" evidence="6">
    <location>
        <begin position="239"/>
        <end position="249"/>
    </location>
</feature>
<protein>
    <recommendedName>
        <fullName evidence="5">Queuine tRNA-ribosyltransferase accessory subunit 2</fullName>
    </recommendedName>
    <alternativeName>
        <fullName evidence="5">Queuine tRNA-ribosyltransferase domain-containing protein 1</fullName>
    </alternativeName>
</protein>
<dbReference type="InterPro" id="IPR028592">
    <property type="entry name" value="QTRTD1"/>
</dbReference>
<dbReference type="Pfam" id="PF26087">
    <property type="entry name" value="DUF8032"/>
    <property type="match status" value="1"/>
</dbReference>
<comment type="function">
    <text evidence="5">Non-catalytic subunit of the queuine tRNA-ribosyltransferase (TGT) that catalyzes the base-exchange of a guanine (G) residue with queuine (Q) at position 34 (anticodon wobble position) in tRNAs with GU(N) anticodons (tRNA-Asp, -Asn, -His and -Tyr), resulting in the hypermodified nucleoside queuosine (7-(((4,5-cis-dihydroxy-2-cyclopenten-1-yl)amino)methyl)-7-deazaguanosine).</text>
</comment>
<feature type="domain" description="DUF8032" evidence="8">
    <location>
        <begin position="303"/>
        <end position="396"/>
    </location>
</feature>
<keyword evidence="2 5" id="KW-0819">tRNA processing</keyword>
<reference evidence="9" key="1">
    <citation type="submission" date="2020-12" db="EMBL/GenBank/DDBJ databases">
        <title>Metabolic potential, ecology and presence of endohyphal bacteria is reflected in genomic diversity of Mucoromycotina.</title>
        <authorList>
            <person name="Muszewska A."/>
            <person name="Okrasinska A."/>
            <person name="Steczkiewicz K."/>
            <person name="Drgas O."/>
            <person name="Orlowska M."/>
            <person name="Perlinska-Lenart U."/>
            <person name="Aleksandrzak-Piekarczyk T."/>
            <person name="Szatraj K."/>
            <person name="Zielenkiewicz U."/>
            <person name="Pilsyk S."/>
            <person name="Malc E."/>
            <person name="Mieczkowski P."/>
            <person name="Kruszewska J.S."/>
            <person name="Biernat P."/>
            <person name="Pawlowska J."/>
        </authorList>
    </citation>
    <scope>NUCLEOTIDE SEQUENCE</scope>
    <source>
        <strain evidence="9">CBS 226.32</strain>
    </source>
</reference>
<feature type="region of interest" description="Disordered" evidence="6">
    <location>
        <begin position="239"/>
        <end position="279"/>
    </location>
</feature>
<comment type="subunit">
    <text evidence="5">Heterodimer of a catalytic subunit and an accessory subunit.</text>
</comment>
<evidence type="ECO:0000256" key="3">
    <source>
        <dbReference type="ARBA" id="ARBA00022723"/>
    </source>
</evidence>
<keyword evidence="3 5" id="KW-0479">Metal-binding</keyword>
<organism evidence="9 10">
    <name type="scientific">Mucor plumbeus</name>
    <dbReference type="NCBI Taxonomy" id="97098"/>
    <lineage>
        <taxon>Eukaryota</taxon>
        <taxon>Fungi</taxon>
        <taxon>Fungi incertae sedis</taxon>
        <taxon>Mucoromycota</taxon>
        <taxon>Mucoromycotina</taxon>
        <taxon>Mucoromycetes</taxon>
        <taxon>Mucorales</taxon>
        <taxon>Mucorineae</taxon>
        <taxon>Mucoraceae</taxon>
        <taxon>Mucor</taxon>
    </lineage>
</organism>
<feature type="compositionally biased region" description="Basic residues" evidence="6">
    <location>
        <begin position="269"/>
        <end position="278"/>
    </location>
</feature>
<dbReference type="GO" id="GO:0008479">
    <property type="term" value="F:tRNA-guanosine(34) queuine transglycosylase activity"/>
    <property type="evidence" value="ECO:0007669"/>
    <property type="project" value="UniProtKB-UniRule"/>
</dbReference>
<dbReference type="Pfam" id="PF01702">
    <property type="entry name" value="TGT"/>
    <property type="match status" value="1"/>
</dbReference>
<dbReference type="Gene3D" id="3.20.20.105">
    <property type="entry name" value="Queuine tRNA-ribosyltransferase-like"/>
    <property type="match status" value="1"/>
</dbReference>
<evidence type="ECO:0000256" key="5">
    <source>
        <dbReference type="HAMAP-Rule" id="MF_03043"/>
    </source>
</evidence>
<dbReference type="OrthoDB" id="27601at2759"/>
<dbReference type="InterPro" id="IPR002616">
    <property type="entry name" value="tRNA_ribo_trans-like"/>
</dbReference>
<evidence type="ECO:0000256" key="2">
    <source>
        <dbReference type="ARBA" id="ARBA00022694"/>
    </source>
</evidence>
<keyword evidence="10" id="KW-1185">Reference proteome</keyword>
<dbReference type="GO" id="GO:0046872">
    <property type="term" value="F:metal ion binding"/>
    <property type="evidence" value="ECO:0007669"/>
    <property type="project" value="UniProtKB-KW"/>
</dbReference>
<name>A0A8H7V3S6_9FUNG</name>
<evidence type="ECO:0000259" key="7">
    <source>
        <dbReference type="Pfam" id="PF01702"/>
    </source>
</evidence>
<evidence type="ECO:0000256" key="6">
    <source>
        <dbReference type="SAM" id="MobiDB-lite"/>
    </source>
</evidence>
<evidence type="ECO:0000259" key="8">
    <source>
        <dbReference type="Pfam" id="PF26087"/>
    </source>
</evidence>
<evidence type="ECO:0000313" key="9">
    <source>
        <dbReference type="EMBL" id="KAG2209091.1"/>
    </source>
</evidence>
<sequence length="842" mass="95362">MKATVLQNAERSIVLPQQRRPSDILEESYVTQSDNNNKRISATDSTIDYNPLSAVASDTADLDVESLVNSTIWPLSSTTTVATTSTSTNTTATSGNNSTESSPPAPTPHPLDSTLMLNSWNSHDMSARIKSEEWNMPIQSQPPPQIIHRVQYPQETNFLNNTDNHNNNCSFSLNMVPQTPPARNNNYSHMIPMNNFSYHGNFANITNGINSAPPSMVNTALSTPNSGLVTPPMSNYFQARNSLPTSSKKIPSFADDNRRRNSTTDTHHPQRTFGRRASSHPSVASVVSLTAHEPISKMIDGIEYITFLYSHDRLVKEYTVRTDVNNVNLDDITMDFRIQNAIYPRANVDKSEYDGNRWVYETTCNQLGWKLCWLNKDQLFGRRGLIQRAVDSYRNRHAEMRSRRVTRQEKVANGTLRKRRSKKSLTHNILSAVNFKLQAESSLFRRGALQFAKKNKTIQTPGCMTYTLRGSVPHLIKDNLSLLPIELVQISLEQFLEQKDPSSFKYPHGIHKYINLEDELIYCDVRDPLKLSPITFNTDKYLSVETHGGVRQVTPENWAEAMGIYRPDVVAAMADTVTDLEAKNKRIKRSVDRTLRWLDENLKKTKELDIPVFAPVMGHTNIEERARSATETAQRDVQGFIVNVLGLDRDQLGQHVKSSTDNLPKDKPRVGYGLASPESILEGVANGIDLFDGTYAYKVTEKGRAISFKFGEELKNATELTEQPKTINLWDSQLAHSFEPLDTTCGCEACSRPHTKAYIHHLLNAHEMLAPILLMSHNIYQLDRFMASIRNSIENQQFEQDMDVFMKHYSHKKEINGMEDHEDEIDDQSLGVHLKKKRTLLL</sequence>
<dbReference type="InterPro" id="IPR036511">
    <property type="entry name" value="TGT-like_sf"/>
</dbReference>
<evidence type="ECO:0000256" key="4">
    <source>
        <dbReference type="ARBA" id="ARBA00022833"/>
    </source>
</evidence>
<dbReference type="PANTHER" id="PTHR46064:SF1">
    <property type="entry name" value="QUEUINE TRNA-RIBOSYLTRANSFERASE ACCESSORY SUBUNIT 2"/>
    <property type="match status" value="1"/>
</dbReference>
<dbReference type="GO" id="GO:0005737">
    <property type="term" value="C:cytoplasm"/>
    <property type="evidence" value="ECO:0007669"/>
    <property type="project" value="UniProtKB-SubCell"/>
</dbReference>
<dbReference type="HAMAP" id="MF_03043">
    <property type="entry name" value="QTRT2"/>
    <property type="match status" value="1"/>
</dbReference>
<comment type="similarity">
    <text evidence="5">Belongs to the queuine tRNA-ribosyltransferase family. QTRT2 subfamily.</text>
</comment>
<comment type="subcellular location">
    <subcellularLocation>
        <location evidence="5">Cytoplasm</location>
    </subcellularLocation>
</comment>
<comment type="cofactor">
    <cofactor evidence="5">
        <name>Zn(2+)</name>
        <dbReference type="ChEBI" id="CHEBI:29105"/>
    </cofactor>
    <text evidence="5">Binds 1 zinc ion per subunit.</text>
</comment>
<dbReference type="InterPro" id="IPR058345">
    <property type="entry name" value="DUF8032"/>
</dbReference>
<gene>
    <name evidence="9" type="ORF">INT46_003666</name>
</gene>
<evidence type="ECO:0000313" key="10">
    <source>
        <dbReference type="Proteomes" id="UP000650833"/>
    </source>
</evidence>
<feature type="binding site" evidence="5">
    <location>
        <position position="777"/>
    </location>
    <ligand>
        <name>Zn(2+)</name>
        <dbReference type="ChEBI" id="CHEBI:29105"/>
    </ligand>
</feature>
<dbReference type="PANTHER" id="PTHR46064">
    <property type="entry name" value="QUEUINE TRNA-RIBOSYLTRANSFERASE ACCESSORY SUBUNIT 2"/>
    <property type="match status" value="1"/>
</dbReference>
<feature type="binding site" evidence="5">
    <location>
        <position position="745"/>
    </location>
    <ligand>
        <name>Zn(2+)</name>
        <dbReference type="ChEBI" id="CHEBI:29105"/>
    </ligand>
</feature>
<keyword evidence="4 5" id="KW-0862">Zinc</keyword>
<feature type="compositionally biased region" description="Low complexity" evidence="6">
    <location>
        <begin position="78"/>
        <end position="102"/>
    </location>
</feature>
<feature type="binding site" evidence="5">
    <location>
        <position position="747"/>
    </location>
    <ligand>
        <name>Zn(2+)</name>
        <dbReference type="ChEBI" id="CHEBI:29105"/>
    </ligand>
</feature>
<feature type="region of interest" description="Disordered" evidence="6">
    <location>
        <begin position="78"/>
        <end position="111"/>
    </location>
</feature>